<evidence type="ECO:0000313" key="5">
    <source>
        <dbReference type="EMBL" id="MUH58835.1"/>
    </source>
</evidence>
<dbReference type="Pfam" id="PF02595">
    <property type="entry name" value="Gly_kinase"/>
    <property type="match status" value="1"/>
</dbReference>
<dbReference type="PANTHER" id="PTHR21599">
    <property type="entry name" value="GLYCERATE KINASE"/>
    <property type="match status" value="1"/>
</dbReference>
<dbReference type="RefSeq" id="WP_155587929.1">
    <property type="nucleotide sequence ID" value="NZ_WNLP01000001.1"/>
</dbReference>
<dbReference type="EMBL" id="WNLP01000001">
    <property type="protein sequence ID" value="MUH58835.1"/>
    <property type="molecule type" value="Genomic_DNA"/>
</dbReference>
<sequence length="378" mass="38471">MKIVIAPDSFKGCMTAQQAAQAIAEGVRKAIPDAQLELVPMADGGEGTVQSLVDATGGSFITVTVTGPLGAPVEARYGLLGNGETAVIEMAAASGINFVDERTRNPLVTTTYGTGELVKDALSRGVTQIIVGLGGSATNDGGAGMAQALGVRLLDADGNELPFGGAALANLAAIDTSHIDSRLQNVEMLLASDVTNPLTGERGASAVFGPQKGATPQMVQQLDAALHHYAQIIERDTGKSVENIPGAGAAGGLGAGFLAFTNAQMRSGISLVVEATHLKERARDAAYCFTGEGGIDAQTHYGKTPMGVAQAVKESAPDCTVIALAGNVGEGTDVLYGDGIDAILGIVPGAVTLSDALAHGRENLERTAQNVARIIARQ</sequence>
<protein>
    <submittedName>
        <fullName evidence="5">Glycerate kinase</fullName>
    </submittedName>
</protein>
<dbReference type="InterPro" id="IPR018197">
    <property type="entry name" value="Glycerate_kinase_RE-like"/>
</dbReference>
<dbReference type="NCBIfam" id="TIGR00045">
    <property type="entry name" value="glycerate kinase"/>
    <property type="match status" value="1"/>
</dbReference>
<comment type="caution">
    <text evidence="5">The sequence shown here is derived from an EMBL/GenBank/DDBJ whole genome shotgun (WGS) entry which is preliminary data.</text>
</comment>
<keyword evidence="3 4" id="KW-0418">Kinase</keyword>
<proteinExistence type="inferred from homology"/>
<dbReference type="PIRSF" id="PIRSF006078">
    <property type="entry name" value="GlxK"/>
    <property type="match status" value="1"/>
</dbReference>
<evidence type="ECO:0000256" key="1">
    <source>
        <dbReference type="ARBA" id="ARBA00006284"/>
    </source>
</evidence>
<dbReference type="Proteomes" id="UP000487882">
    <property type="component" value="Unassembled WGS sequence"/>
</dbReference>
<reference evidence="5 6" key="1">
    <citation type="submission" date="2019-09" db="EMBL/GenBank/DDBJ databases">
        <title>Bifidobacterium canis sp. nov., isolated from the digestive tract of German Shepherd dog puppy.</title>
        <authorList>
            <person name="Bunesova V."/>
        </authorList>
    </citation>
    <scope>NUCLEOTIDE SEQUENCE [LARGE SCALE GENOMIC DNA]</scope>
    <source>
        <strain evidence="5 6">GSD1FS</strain>
    </source>
</reference>
<gene>
    <name evidence="5" type="ORF">GSD1FS_0129</name>
</gene>
<dbReference type="InterPro" id="IPR036129">
    <property type="entry name" value="Glycerate_kinase_sf"/>
</dbReference>
<comment type="similarity">
    <text evidence="1 4">Belongs to the glycerate kinase type-1 family.</text>
</comment>
<keyword evidence="6" id="KW-1185">Reference proteome</keyword>
<evidence type="ECO:0000256" key="4">
    <source>
        <dbReference type="PIRNR" id="PIRNR006078"/>
    </source>
</evidence>
<dbReference type="Gene3D" id="3.40.50.10350">
    <property type="entry name" value="Glycerate kinase, domain 1"/>
    <property type="match status" value="1"/>
</dbReference>
<dbReference type="GO" id="GO:0008887">
    <property type="term" value="F:glycerate kinase activity"/>
    <property type="evidence" value="ECO:0007669"/>
    <property type="project" value="UniProtKB-UniRule"/>
</dbReference>
<dbReference type="GO" id="GO:0031388">
    <property type="term" value="P:organic acid phosphorylation"/>
    <property type="evidence" value="ECO:0007669"/>
    <property type="project" value="UniProtKB-UniRule"/>
</dbReference>
<evidence type="ECO:0000256" key="3">
    <source>
        <dbReference type="ARBA" id="ARBA00022777"/>
    </source>
</evidence>
<organism evidence="5 6">
    <name type="scientific">Bifidobacterium canis</name>
    <dbReference type="NCBI Taxonomy" id="2610880"/>
    <lineage>
        <taxon>Bacteria</taxon>
        <taxon>Bacillati</taxon>
        <taxon>Actinomycetota</taxon>
        <taxon>Actinomycetes</taxon>
        <taxon>Bifidobacteriales</taxon>
        <taxon>Bifidobacteriaceae</taxon>
        <taxon>Bifidobacterium</taxon>
    </lineage>
</organism>
<name>A0A7K1J2Y8_9BIFI</name>
<dbReference type="AlphaFoldDB" id="A0A7K1J2Y8"/>
<keyword evidence="2 4" id="KW-0808">Transferase</keyword>
<evidence type="ECO:0000313" key="6">
    <source>
        <dbReference type="Proteomes" id="UP000487882"/>
    </source>
</evidence>
<dbReference type="Gene3D" id="3.90.1510.10">
    <property type="entry name" value="Glycerate kinase, domain 2"/>
    <property type="match status" value="1"/>
</dbReference>
<dbReference type="SUPFAM" id="SSF110738">
    <property type="entry name" value="Glycerate kinase I"/>
    <property type="match status" value="1"/>
</dbReference>
<evidence type="ECO:0000256" key="2">
    <source>
        <dbReference type="ARBA" id="ARBA00022679"/>
    </source>
</evidence>
<dbReference type="InterPro" id="IPR018193">
    <property type="entry name" value="Glyc_kinase_flavodox-like_fold"/>
</dbReference>
<dbReference type="InterPro" id="IPR004381">
    <property type="entry name" value="Glycerate_kinase"/>
</dbReference>
<dbReference type="PANTHER" id="PTHR21599:SF0">
    <property type="entry name" value="GLYCERATE KINASE"/>
    <property type="match status" value="1"/>
</dbReference>
<accession>A0A7K1J2Y8</accession>